<comment type="caution">
    <text evidence="2">The sequence shown here is derived from an EMBL/GenBank/DDBJ whole genome shotgun (WGS) entry which is preliminary data.</text>
</comment>
<name>S7WEA1_SPRLO</name>
<dbReference type="SUPFAM" id="SSF46934">
    <property type="entry name" value="UBA-like"/>
    <property type="match status" value="1"/>
</dbReference>
<dbReference type="InterPro" id="IPR015496">
    <property type="entry name" value="Ubiquilin"/>
</dbReference>
<dbReference type="InParanoid" id="S7WEA1"/>
<dbReference type="GO" id="GO:0031593">
    <property type="term" value="F:polyubiquitin modification-dependent protein binding"/>
    <property type="evidence" value="ECO:0007669"/>
    <property type="project" value="TreeGrafter"/>
</dbReference>
<dbReference type="AlphaFoldDB" id="S7WEA1"/>
<reference evidence="3" key="1">
    <citation type="journal article" date="2013" name="PLoS Genet.">
        <title>The genome of Spraguea lophii and the basis of host-microsporidian interactions.</title>
        <authorList>
            <person name="Campbell S.E."/>
            <person name="Williams T.A."/>
            <person name="Yousuf A."/>
            <person name="Soanes D.M."/>
            <person name="Paszkiewicz K.H."/>
            <person name="Williams B.A.P."/>
        </authorList>
    </citation>
    <scope>NUCLEOTIDE SEQUENCE [LARGE SCALE GENOMIC DNA]</scope>
    <source>
        <strain evidence="3">42_110</strain>
    </source>
</reference>
<protein>
    <submittedName>
        <fullName evidence="2">Ubiquitin family protein</fullName>
    </submittedName>
</protein>
<dbReference type="GO" id="GO:0006511">
    <property type="term" value="P:ubiquitin-dependent protein catabolic process"/>
    <property type="evidence" value="ECO:0007669"/>
    <property type="project" value="TreeGrafter"/>
</dbReference>
<dbReference type="Pfam" id="PF23195">
    <property type="entry name" value="UBQLN1"/>
    <property type="match status" value="1"/>
</dbReference>
<dbReference type="GO" id="GO:0005829">
    <property type="term" value="C:cytosol"/>
    <property type="evidence" value="ECO:0007669"/>
    <property type="project" value="TreeGrafter"/>
</dbReference>
<dbReference type="STRING" id="1358809.S7WEA1"/>
<dbReference type="Gene3D" id="3.10.20.90">
    <property type="entry name" value="Phosphatidylinositol 3-kinase Catalytic Subunit, Chain A, domain 1"/>
    <property type="match status" value="1"/>
</dbReference>
<dbReference type="PROSITE" id="PS50053">
    <property type="entry name" value="UBIQUITIN_2"/>
    <property type="match status" value="1"/>
</dbReference>
<dbReference type="EMBL" id="ATCN01000014">
    <property type="protein sequence ID" value="EPR80092.1"/>
    <property type="molecule type" value="Genomic_DNA"/>
</dbReference>
<dbReference type="VEuPathDB" id="MicrosporidiaDB:SLOPH_2695"/>
<sequence length="263" mass="30255">MPMEIKLKVKYQNSIVEIIISNKDSLRKLKERIAHTLKIDIYKYNIVYKDRILVDEKRTVKDLDMVDDGLVSLKSKGMNVTGENKEDIFSSGAIKDVKGMFNNPDSIKNMLKLLPGMDEQINENPELRNILNDPATYEDMAKIFENPEYRQEMLKNVDLAMSKMENLPGGLNLMSGMMKAVEPMQNMDLGPKITFKQGEYNPGLIKEAIPVKVKKENFVVKYRNQLGQLRNYGFKNLQKNIKFLHQYEGDLESTIVALAEENE</sequence>
<dbReference type="Gene3D" id="1.10.8.10">
    <property type="entry name" value="DNA helicase RuvA subunit, C-terminal domain"/>
    <property type="match status" value="1"/>
</dbReference>
<gene>
    <name evidence="2" type="ORF">SLOPH_2695</name>
</gene>
<evidence type="ECO:0000259" key="1">
    <source>
        <dbReference type="PROSITE" id="PS50053"/>
    </source>
</evidence>
<dbReference type="Proteomes" id="UP000014978">
    <property type="component" value="Unassembled WGS sequence"/>
</dbReference>
<dbReference type="HOGENOM" id="CLU_088310_0_0_1"/>
<feature type="domain" description="Ubiquitin-like" evidence="1">
    <location>
        <begin position="3"/>
        <end position="73"/>
    </location>
</feature>
<dbReference type="PANTHER" id="PTHR10677">
    <property type="entry name" value="UBIQUILIN"/>
    <property type="match status" value="1"/>
</dbReference>
<dbReference type="InterPro" id="IPR009060">
    <property type="entry name" value="UBA-like_sf"/>
</dbReference>
<proteinExistence type="predicted"/>
<dbReference type="OrthoDB" id="267397at2759"/>
<evidence type="ECO:0000313" key="3">
    <source>
        <dbReference type="Proteomes" id="UP000014978"/>
    </source>
</evidence>
<dbReference type="InterPro" id="IPR000626">
    <property type="entry name" value="Ubiquitin-like_dom"/>
</dbReference>
<keyword evidence="3" id="KW-1185">Reference proteome</keyword>
<dbReference type="InterPro" id="IPR029071">
    <property type="entry name" value="Ubiquitin-like_domsf"/>
</dbReference>
<dbReference type="CDD" id="cd17039">
    <property type="entry name" value="Ubl_ubiquitin_like"/>
    <property type="match status" value="1"/>
</dbReference>
<evidence type="ECO:0000313" key="2">
    <source>
        <dbReference type="EMBL" id="EPR80092.1"/>
    </source>
</evidence>
<dbReference type="PANTHER" id="PTHR10677:SF3">
    <property type="entry name" value="FI07626P-RELATED"/>
    <property type="match status" value="1"/>
</dbReference>
<organism evidence="2 3">
    <name type="scientific">Spraguea lophii (strain 42_110)</name>
    <name type="common">Microsporidian parasite</name>
    <dbReference type="NCBI Taxonomy" id="1358809"/>
    <lineage>
        <taxon>Eukaryota</taxon>
        <taxon>Fungi</taxon>
        <taxon>Fungi incertae sedis</taxon>
        <taxon>Microsporidia</taxon>
        <taxon>Spragueidae</taxon>
        <taxon>Spraguea</taxon>
    </lineage>
</organism>
<accession>S7WEA1</accession>
<dbReference type="SUPFAM" id="SSF54236">
    <property type="entry name" value="Ubiquitin-like"/>
    <property type="match status" value="1"/>
</dbReference>
<dbReference type="OMA" id="NPMVKNM"/>